<evidence type="ECO:0000313" key="2">
    <source>
        <dbReference type="Proteomes" id="UP000322181"/>
    </source>
</evidence>
<dbReference type="Gene3D" id="3.30.200.20">
    <property type="entry name" value="Phosphorylase Kinase, domain 1"/>
    <property type="match status" value="1"/>
</dbReference>
<name>A0A5M9R1B8_9GAMM</name>
<dbReference type="SUPFAM" id="SSF56112">
    <property type="entry name" value="Protein kinase-like (PK-like)"/>
    <property type="match status" value="1"/>
</dbReference>
<dbReference type="PANTHER" id="PTHR22603:SF66">
    <property type="entry name" value="ETHANOLAMINE KINASE"/>
    <property type="match status" value="1"/>
</dbReference>
<dbReference type="CDD" id="cd05151">
    <property type="entry name" value="ChoK-like"/>
    <property type="match status" value="1"/>
</dbReference>
<evidence type="ECO:0000313" key="1">
    <source>
        <dbReference type="EMBL" id="KAA8713235.1"/>
    </source>
</evidence>
<organism evidence="1 2">
    <name type="scientific">Morganella psychrotolerans</name>
    <dbReference type="NCBI Taxonomy" id="368603"/>
    <lineage>
        <taxon>Bacteria</taxon>
        <taxon>Pseudomonadati</taxon>
        <taxon>Pseudomonadota</taxon>
        <taxon>Gammaproteobacteria</taxon>
        <taxon>Enterobacterales</taxon>
        <taxon>Morganellaceae</taxon>
        <taxon>Morganella</taxon>
    </lineage>
</organism>
<dbReference type="EMBL" id="VXKB01000007">
    <property type="protein sequence ID" value="KAA8713235.1"/>
    <property type="molecule type" value="Genomic_DNA"/>
</dbReference>
<reference evidence="1 2" key="1">
    <citation type="submission" date="2019-09" db="EMBL/GenBank/DDBJ databases">
        <title>Draft genome sequence of various Type strains from the CCUG.</title>
        <authorList>
            <person name="Pineiro-Iglesias B."/>
            <person name="Tunovic T."/>
            <person name="Unosson C."/>
            <person name="Inganas E."/>
            <person name="Ohlen M."/>
            <person name="Cardew S."/>
            <person name="Jensie-Markopoulos S."/>
            <person name="Salva-Serra F."/>
            <person name="Jaen-Luchoro D."/>
            <person name="Karlsson R."/>
            <person name="Svensson-Stadler L."/>
            <person name="Chun J."/>
            <person name="Moore E."/>
        </authorList>
    </citation>
    <scope>NUCLEOTIDE SEQUENCE [LARGE SCALE GENOMIC DNA]</scope>
    <source>
        <strain evidence="1 2">CCUG 53682T</strain>
    </source>
</reference>
<dbReference type="AlphaFoldDB" id="A0A5M9R1B8"/>
<comment type="caution">
    <text evidence="1">The sequence shown here is derived from an EMBL/GenBank/DDBJ whole genome shotgun (WGS) entry which is preliminary data.</text>
</comment>
<protein>
    <submittedName>
        <fullName evidence="1">Phosphotransferase</fullName>
    </submittedName>
</protein>
<accession>A0A5M9R1B8</accession>
<dbReference type="Gene3D" id="3.90.1200.10">
    <property type="match status" value="1"/>
</dbReference>
<proteinExistence type="predicted"/>
<dbReference type="InterPro" id="IPR011009">
    <property type="entry name" value="Kinase-like_dom_sf"/>
</dbReference>
<sequence>MADDIHNIITEVVIKAISEHPLKIEKIGGMTNTNYYCETKNTKTVVRLPGENTNILINRGNEKNNCQLATALGINPKLYYYNVDSGIKITEYVDNAITLTPKIINKKINLENAALLLQSLHQSDIIFKNTFNVFEEYNRYLSNLNRDEINYPNFNETESYFLKLEKRLNQLGIHLSPCHNDPVPENFIYNENSYYLIDWEYSGMNDSSWDIAALCEESHLSDDDENIFLNYYLNNSISELDNIKEKILIYKICQNYLWSIWTLIKEKNENLFGSYGVDRYQKCKAQIEIHKEKYATN</sequence>
<dbReference type="PANTHER" id="PTHR22603">
    <property type="entry name" value="CHOLINE/ETHANOALAMINE KINASE"/>
    <property type="match status" value="1"/>
</dbReference>
<dbReference type="GO" id="GO:0005737">
    <property type="term" value="C:cytoplasm"/>
    <property type="evidence" value="ECO:0007669"/>
    <property type="project" value="TreeGrafter"/>
</dbReference>
<dbReference type="Pfam" id="PF01633">
    <property type="entry name" value="Choline_kinase"/>
    <property type="match status" value="1"/>
</dbReference>
<keyword evidence="1" id="KW-0808">Transferase</keyword>
<gene>
    <name evidence="1" type="ORF">F4V73_17170</name>
</gene>
<dbReference type="RefSeq" id="WP_150385131.1">
    <property type="nucleotide sequence ID" value="NZ_BAAAFS010000006.1"/>
</dbReference>
<dbReference type="GO" id="GO:0006646">
    <property type="term" value="P:phosphatidylethanolamine biosynthetic process"/>
    <property type="evidence" value="ECO:0007669"/>
    <property type="project" value="TreeGrafter"/>
</dbReference>
<dbReference type="GO" id="GO:0004305">
    <property type="term" value="F:ethanolamine kinase activity"/>
    <property type="evidence" value="ECO:0007669"/>
    <property type="project" value="TreeGrafter"/>
</dbReference>
<dbReference type="Proteomes" id="UP000322181">
    <property type="component" value="Unassembled WGS sequence"/>
</dbReference>